<dbReference type="GO" id="GO:0003676">
    <property type="term" value="F:nucleic acid binding"/>
    <property type="evidence" value="ECO:0007669"/>
    <property type="project" value="InterPro"/>
</dbReference>
<keyword evidence="1" id="KW-0808">Transferase</keyword>
<gene>
    <name evidence="1" type="primary">Setmar_38</name>
    <name evidence="1" type="ORF">G6Z77_0000530</name>
</gene>
<dbReference type="InterPro" id="IPR052709">
    <property type="entry name" value="Transposase-MT_Hybrid"/>
</dbReference>
<keyword evidence="1" id="KW-0489">Methyltransferase</keyword>
<feature type="non-terminal residue" evidence="1">
    <location>
        <position position="282"/>
    </location>
</feature>
<comment type="caution">
    <text evidence="1">The sequence shown here is derived from an EMBL/GenBank/DDBJ whole genome shotgun (WGS) entry which is preliminary data.</text>
</comment>
<name>A0A836JXK5_9HYME</name>
<proteinExistence type="predicted"/>
<reference evidence="1 2" key="1">
    <citation type="submission" date="2020-02" db="EMBL/GenBank/DDBJ databases">
        <title>Relaxed selection underlies rapid genomic changes in the transitions from sociality to social parasitism in ants.</title>
        <authorList>
            <person name="Bi X."/>
        </authorList>
    </citation>
    <scope>NUCLEOTIDE SEQUENCE [LARGE SCALE GENOMIC DNA]</scope>
    <source>
        <strain evidence="1">BGI-DK2014b</strain>
        <tissue evidence="1">Whole body</tissue>
    </source>
</reference>
<feature type="non-terminal residue" evidence="1">
    <location>
        <position position="1"/>
    </location>
</feature>
<evidence type="ECO:0000313" key="2">
    <source>
        <dbReference type="Proteomes" id="UP000670152"/>
    </source>
</evidence>
<dbReference type="GO" id="GO:0032259">
    <property type="term" value="P:methylation"/>
    <property type="evidence" value="ECO:0007669"/>
    <property type="project" value="UniProtKB-KW"/>
</dbReference>
<protein>
    <submittedName>
        <fullName evidence="1">SETMR methyltransferase</fullName>
    </submittedName>
</protein>
<sequence>MSESMVRRWVREFKAGRHSLEDESGRGRPSLITDELTTKIENAIRNDRRLTLDELHNLFPEISRSLIHEIVSEKLKFRKVCARWVPRELTPLHKATRVTAGKEFLDRYRDEGNDFLKSIVTGDETWVAHYTPENKRQSMQWKHTSSPTAKKFKVRYCETLKKLRRAIQNKRRGMLTAGVSLLHDNARPHVAASTTALLNQFSWDVLTHPPYSPDLAPSDYHLFTKLKESLAGKRFQSDEEVQTAVTNWTKELAGSFYAEGISKLVSRYTKCIEIDGNYVEKD</sequence>
<dbReference type="InterPro" id="IPR036397">
    <property type="entry name" value="RNaseH_sf"/>
</dbReference>
<organism evidence="1 2">
    <name type="scientific">Acromyrmex heyeri</name>
    <dbReference type="NCBI Taxonomy" id="230685"/>
    <lineage>
        <taxon>Eukaryota</taxon>
        <taxon>Metazoa</taxon>
        <taxon>Ecdysozoa</taxon>
        <taxon>Arthropoda</taxon>
        <taxon>Hexapoda</taxon>
        <taxon>Insecta</taxon>
        <taxon>Pterygota</taxon>
        <taxon>Neoptera</taxon>
        <taxon>Endopterygota</taxon>
        <taxon>Hymenoptera</taxon>
        <taxon>Apocrita</taxon>
        <taxon>Aculeata</taxon>
        <taxon>Formicoidea</taxon>
        <taxon>Formicidae</taxon>
        <taxon>Myrmicinae</taxon>
        <taxon>Acromyrmex</taxon>
    </lineage>
</organism>
<dbReference type="AlphaFoldDB" id="A0A836JXK5"/>
<keyword evidence="2" id="KW-1185">Reference proteome</keyword>
<dbReference type="OrthoDB" id="7545062at2759"/>
<accession>A0A836JXK5</accession>
<dbReference type="GO" id="GO:0008168">
    <property type="term" value="F:methyltransferase activity"/>
    <property type="evidence" value="ECO:0007669"/>
    <property type="project" value="UniProtKB-KW"/>
</dbReference>
<dbReference type="EMBL" id="JAANIB010008637">
    <property type="protein sequence ID" value="KAG5323519.1"/>
    <property type="molecule type" value="Genomic_DNA"/>
</dbReference>
<dbReference type="PANTHER" id="PTHR46060:SF1">
    <property type="entry name" value="MARINER MOS1 TRANSPOSASE-LIKE PROTEIN"/>
    <property type="match status" value="1"/>
</dbReference>
<dbReference type="Gene3D" id="3.30.420.10">
    <property type="entry name" value="Ribonuclease H-like superfamily/Ribonuclease H"/>
    <property type="match status" value="1"/>
</dbReference>
<dbReference type="Proteomes" id="UP000670152">
    <property type="component" value="Unassembled WGS sequence"/>
</dbReference>
<evidence type="ECO:0000313" key="1">
    <source>
        <dbReference type="EMBL" id="KAG5323519.1"/>
    </source>
</evidence>
<dbReference type="PANTHER" id="PTHR46060">
    <property type="entry name" value="MARINER MOS1 TRANSPOSASE-LIKE PROTEIN"/>
    <property type="match status" value="1"/>
</dbReference>